<evidence type="ECO:0000313" key="2">
    <source>
        <dbReference type="Proteomes" id="UP001054854"/>
    </source>
</evidence>
<sequence length="71" mass="7319">MTTVTGTGPGACAGGTVTVTLSSRRVEGVTDTLPNRTSVVVISPRPVTVSVSPPLSGPEVRLMPVITESWR</sequence>
<proteinExistence type="predicted"/>
<evidence type="ECO:0000313" key="1">
    <source>
        <dbReference type="EMBL" id="GHJ26708.1"/>
    </source>
</evidence>
<name>A0ABQ3TUS6_STRHY</name>
<comment type="caution">
    <text evidence="1">The sequence shown here is derived from an EMBL/GenBank/DDBJ whole genome shotgun (WGS) entry which is preliminary data.</text>
</comment>
<protein>
    <submittedName>
        <fullName evidence="1">Uncharacterized protein</fullName>
    </submittedName>
</protein>
<reference evidence="1" key="1">
    <citation type="submission" date="2024-05" db="EMBL/GenBank/DDBJ databases">
        <title>Whole genome shotgun sequence of Streptomyces hygroscopicus NBRC 113678.</title>
        <authorList>
            <person name="Komaki H."/>
            <person name="Tamura T."/>
        </authorList>
    </citation>
    <scope>NUCLEOTIDE SEQUENCE</scope>
    <source>
        <strain evidence="1">N11-34</strain>
    </source>
</reference>
<accession>A0ABQ3TUS6</accession>
<gene>
    <name evidence="1" type="ORF">TPA0910_11410</name>
</gene>
<dbReference type="EMBL" id="BNEK01000002">
    <property type="protein sequence ID" value="GHJ26708.1"/>
    <property type="molecule type" value="Genomic_DNA"/>
</dbReference>
<keyword evidence="2" id="KW-1185">Reference proteome</keyword>
<dbReference type="Proteomes" id="UP001054854">
    <property type="component" value="Unassembled WGS sequence"/>
</dbReference>
<organism evidence="1 2">
    <name type="scientific">Streptomyces hygroscopicus</name>
    <dbReference type="NCBI Taxonomy" id="1912"/>
    <lineage>
        <taxon>Bacteria</taxon>
        <taxon>Bacillati</taxon>
        <taxon>Actinomycetota</taxon>
        <taxon>Actinomycetes</taxon>
        <taxon>Kitasatosporales</taxon>
        <taxon>Streptomycetaceae</taxon>
        <taxon>Streptomyces</taxon>
        <taxon>Streptomyces violaceusniger group</taxon>
    </lineage>
</organism>